<evidence type="ECO:0000256" key="1">
    <source>
        <dbReference type="SAM" id="MobiDB-lite"/>
    </source>
</evidence>
<keyword evidence="2" id="KW-0812">Transmembrane</keyword>
<protein>
    <submittedName>
        <fullName evidence="3">YtxH domain-containing protein</fullName>
    </submittedName>
</protein>
<organism evidence="3 4">
    <name type="scientific">Salinimicrobium flavum</name>
    <dbReference type="NCBI Taxonomy" id="1737065"/>
    <lineage>
        <taxon>Bacteria</taxon>
        <taxon>Pseudomonadati</taxon>
        <taxon>Bacteroidota</taxon>
        <taxon>Flavobacteriia</taxon>
        <taxon>Flavobacteriales</taxon>
        <taxon>Flavobacteriaceae</taxon>
        <taxon>Salinimicrobium</taxon>
    </lineage>
</organism>
<sequence length="88" mass="9712">MKAGKILLGILSGAAAGAAVGILFAPKKGTDTRRRIADKSNEYMYDTKSKFNDLADNLSHRYDSVKTKVRGKSKKMQARMDGDDKIIY</sequence>
<reference evidence="4" key="1">
    <citation type="journal article" date="2019" name="Int. J. Syst. Evol. Microbiol.">
        <title>The Global Catalogue of Microorganisms (GCM) 10K type strain sequencing project: providing services to taxonomists for standard genome sequencing and annotation.</title>
        <authorList>
            <consortium name="The Broad Institute Genomics Platform"/>
            <consortium name="The Broad Institute Genome Sequencing Center for Infectious Disease"/>
            <person name="Wu L."/>
            <person name="Ma J."/>
        </authorList>
    </citation>
    <scope>NUCLEOTIDE SEQUENCE [LARGE SCALE GENOMIC DNA]</scope>
    <source>
        <strain evidence="4">KCTC 42585</strain>
    </source>
</reference>
<keyword evidence="2" id="KW-0472">Membrane</keyword>
<dbReference type="Pfam" id="PF12732">
    <property type="entry name" value="YtxH"/>
    <property type="match status" value="1"/>
</dbReference>
<dbReference type="InterPro" id="IPR024623">
    <property type="entry name" value="YtxH"/>
</dbReference>
<dbReference type="EMBL" id="JBHULT010000012">
    <property type="protein sequence ID" value="MFD2519091.1"/>
    <property type="molecule type" value="Genomic_DNA"/>
</dbReference>
<name>A0ABW5J044_9FLAO</name>
<feature type="region of interest" description="Disordered" evidence="1">
    <location>
        <begin position="67"/>
        <end position="88"/>
    </location>
</feature>
<keyword evidence="4" id="KW-1185">Reference proteome</keyword>
<dbReference type="RefSeq" id="WP_380754616.1">
    <property type="nucleotide sequence ID" value="NZ_JBHULT010000012.1"/>
</dbReference>
<evidence type="ECO:0000313" key="4">
    <source>
        <dbReference type="Proteomes" id="UP001597468"/>
    </source>
</evidence>
<feature type="compositionally biased region" description="Basic residues" evidence="1">
    <location>
        <begin position="67"/>
        <end position="77"/>
    </location>
</feature>
<evidence type="ECO:0000256" key="2">
    <source>
        <dbReference type="SAM" id="Phobius"/>
    </source>
</evidence>
<keyword evidence="2" id="KW-1133">Transmembrane helix</keyword>
<feature type="compositionally biased region" description="Basic and acidic residues" evidence="1">
    <location>
        <begin position="78"/>
        <end position="88"/>
    </location>
</feature>
<accession>A0ABW5J044</accession>
<feature type="transmembrane region" description="Helical" evidence="2">
    <location>
        <begin position="6"/>
        <end position="25"/>
    </location>
</feature>
<comment type="caution">
    <text evidence="3">The sequence shown here is derived from an EMBL/GenBank/DDBJ whole genome shotgun (WGS) entry which is preliminary data.</text>
</comment>
<dbReference type="Proteomes" id="UP001597468">
    <property type="component" value="Unassembled WGS sequence"/>
</dbReference>
<proteinExistence type="predicted"/>
<evidence type="ECO:0000313" key="3">
    <source>
        <dbReference type="EMBL" id="MFD2519091.1"/>
    </source>
</evidence>
<gene>
    <name evidence="3" type="ORF">ACFSTG_14380</name>
</gene>